<dbReference type="SMART" id="SM00220">
    <property type="entry name" value="S_TKc"/>
    <property type="match status" value="1"/>
</dbReference>
<dbReference type="Gene3D" id="1.10.510.10">
    <property type="entry name" value="Transferase(Phosphotransferase) domain 1"/>
    <property type="match status" value="1"/>
</dbReference>
<dbReference type="PROSITE" id="PS50011">
    <property type="entry name" value="PROTEIN_KINASE_DOM"/>
    <property type="match status" value="1"/>
</dbReference>
<dbReference type="GO" id="GO:0004674">
    <property type="term" value="F:protein serine/threonine kinase activity"/>
    <property type="evidence" value="ECO:0000318"/>
    <property type="project" value="GO_Central"/>
</dbReference>
<dbReference type="GO" id="GO:0005524">
    <property type="term" value="F:ATP binding"/>
    <property type="evidence" value="ECO:0007669"/>
    <property type="project" value="InterPro"/>
</dbReference>
<dbReference type="InterPro" id="IPR011009">
    <property type="entry name" value="Kinase-like_dom_sf"/>
</dbReference>
<evidence type="ECO:0000256" key="1">
    <source>
        <dbReference type="SAM" id="MobiDB-lite"/>
    </source>
</evidence>
<dbReference type="SUPFAM" id="SSF56112">
    <property type="entry name" value="Protein kinase-like (PK-like)"/>
    <property type="match status" value="1"/>
</dbReference>
<accession>A0A2K1J6W6</accession>
<dbReference type="InterPro" id="IPR000719">
    <property type="entry name" value="Prot_kinase_dom"/>
</dbReference>
<feature type="region of interest" description="Disordered" evidence="1">
    <location>
        <begin position="17"/>
        <end position="42"/>
    </location>
</feature>
<dbReference type="InterPro" id="IPR008271">
    <property type="entry name" value="Ser/Thr_kinase_AS"/>
</dbReference>
<evidence type="ECO:0000313" key="4">
    <source>
        <dbReference type="EnsemblPlants" id="Pp3c16_2410V3.1"/>
    </source>
</evidence>
<dbReference type="EnsemblPlants" id="Pp3c16_2410V3.1">
    <property type="protein sequence ID" value="Pp3c16_2410V3.1"/>
    <property type="gene ID" value="Pp3c16_2410"/>
</dbReference>
<sequence length="464" mass="52264">MKEKDIPFVPTGIAAKLPNERLEESMTRSRRKPEEFFDPSDHPYYETNTITKTIHKETMNAYNAIRKMSNEGLEPIGEGGQGSLATAIHRSSPVVIKEYEVGNNLLCDDIIAKKEVSTMIVADDDYHIVNLVGKFYDDNQASTSIVIDFAYNSKLNDLLNSTGNVLSKELKRRLVYNICCGVKCLHDYSIAHEDLKPENILLDFGLRAKICDFGHSKHVDDHYEANSGTNIYKLPEKREATTSGPIKRYDRIKSDIFSLGMIIEEIYGTFGETEFYITLLDMEMNNSCSIDKSLLLSERGNSFAHIELARLYSNREFLREHRVDSITKERFVMACAKSGHSHVQALAAIHGFSPVNDIRGKFTEDAVLFAKRSAEGGSVLGQIITDVINDTVDSSAVANMYVCDLVGDIYFLLAEYDLAESWYRKCNSLYGIALECTTRDPMTTVQYMLILANDNSPIIDNQEL</sequence>
<evidence type="ECO:0000313" key="3">
    <source>
        <dbReference type="EMBL" id="PNR37258.1"/>
    </source>
</evidence>
<organism evidence="3">
    <name type="scientific">Physcomitrium patens</name>
    <name type="common">Spreading-leaved earth moss</name>
    <name type="synonym">Physcomitrella patens</name>
    <dbReference type="NCBI Taxonomy" id="3218"/>
    <lineage>
        <taxon>Eukaryota</taxon>
        <taxon>Viridiplantae</taxon>
        <taxon>Streptophyta</taxon>
        <taxon>Embryophyta</taxon>
        <taxon>Bryophyta</taxon>
        <taxon>Bryophytina</taxon>
        <taxon>Bryopsida</taxon>
        <taxon>Funariidae</taxon>
        <taxon>Funariales</taxon>
        <taxon>Funariaceae</taxon>
        <taxon>Physcomitrium</taxon>
    </lineage>
</organism>
<proteinExistence type="predicted"/>
<dbReference type="AlphaFoldDB" id="A0A2K1J6W6"/>
<feature type="compositionally biased region" description="Basic and acidic residues" evidence="1">
    <location>
        <begin position="18"/>
        <end position="42"/>
    </location>
</feature>
<reference evidence="3 5" key="2">
    <citation type="journal article" date="2018" name="Plant J.">
        <title>The Physcomitrella patens chromosome-scale assembly reveals moss genome structure and evolution.</title>
        <authorList>
            <person name="Lang D."/>
            <person name="Ullrich K.K."/>
            <person name="Murat F."/>
            <person name="Fuchs J."/>
            <person name="Jenkins J."/>
            <person name="Haas F.B."/>
            <person name="Piednoel M."/>
            <person name="Gundlach H."/>
            <person name="Van Bel M."/>
            <person name="Meyberg R."/>
            <person name="Vives C."/>
            <person name="Morata J."/>
            <person name="Symeonidi A."/>
            <person name="Hiss M."/>
            <person name="Muchero W."/>
            <person name="Kamisugi Y."/>
            <person name="Saleh O."/>
            <person name="Blanc G."/>
            <person name="Decker E.L."/>
            <person name="van Gessel N."/>
            <person name="Grimwood J."/>
            <person name="Hayes R.D."/>
            <person name="Graham S.W."/>
            <person name="Gunter L.E."/>
            <person name="McDaniel S.F."/>
            <person name="Hoernstein S.N.W."/>
            <person name="Larsson A."/>
            <person name="Li F.W."/>
            <person name="Perroud P.F."/>
            <person name="Phillips J."/>
            <person name="Ranjan P."/>
            <person name="Rokshar D.S."/>
            <person name="Rothfels C.J."/>
            <person name="Schneider L."/>
            <person name="Shu S."/>
            <person name="Stevenson D.W."/>
            <person name="Thummler F."/>
            <person name="Tillich M."/>
            <person name="Villarreal Aguilar J.C."/>
            <person name="Widiez T."/>
            <person name="Wong G.K."/>
            <person name="Wymore A."/>
            <person name="Zhang Y."/>
            <person name="Zimmer A.D."/>
            <person name="Quatrano R.S."/>
            <person name="Mayer K.F.X."/>
            <person name="Goodstein D."/>
            <person name="Casacuberta J.M."/>
            <person name="Vandepoele K."/>
            <person name="Reski R."/>
            <person name="Cuming A.C."/>
            <person name="Tuskan G.A."/>
            <person name="Maumus F."/>
            <person name="Salse J."/>
            <person name="Schmutz J."/>
            <person name="Rensing S.A."/>
        </authorList>
    </citation>
    <scope>NUCLEOTIDE SEQUENCE [LARGE SCALE GENOMIC DNA]</scope>
    <source>
        <strain evidence="4 5">cv. Gransden 2004</strain>
    </source>
</reference>
<protein>
    <recommendedName>
        <fullName evidence="2">Protein kinase domain-containing protein</fullName>
    </recommendedName>
</protein>
<gene>
    <name evidence="3" type="ORF">PHYPA_020366</name>
</gene>
<dbReference type="PANTHER" id="PTHR24362:SF309">
    <property type="entry name" value="PROTEIN KINASE DOMAIN-CONTAINING PROTEIN"/>
    <property type="match status" value="1"/>
</dbReference>
<dbReference type="EMBL" id="ABEU02000016">
    <property type="protein sequence ID" value="PNR37258.1"/>
    <property type="molecule type" value="Genomic_DNA"/>
</dbReference>
<dbReference type="Gramene" id="Pp3c16_2410V3.1">
    <property type="protein sequence ID" value="Pp3c16_2410V3.1"/>
    <property type="gene ID" value="Pp3c16_2410"/>
</dbReference>
<dbReference type="Pfam" id="PF00069">
    <property type="entry name" value="Pkinase"/>
    <property type="match status" value="1"/>
</dbReference>
<reference evidence="3 5" key="1">
    <citation type="journal article" date="2008" name="Science">
        <title>The Physcomitrella genome reveals evolutionary insights into the conquest of land by plants.</title>
        <authorList>
            <person name="Rensing S."/>
            <person name="Lang D."/>
            <person name="Zimmer A."/>
            <person name="Terry A."/>
            <person name="Salamov A."/>
            <person name="Shapiro H."/>
            <person name="Nishiyama T."/>
            <person name="Perroud P.-F."/>
            <person name="Lindquist E."/>
            <person name="Kamisugi Y."/>
            <person name="Tanahashi T."/>
            <person name="Sakakibara K."/>
            <person name="Fujita T."/>
            <person name="Oishi K."/>
            <person name="Shin-I T."/>
            <person name="Kuroki Y."/>
            <person name="Toyoda A."/>
            <person name="Suzuki Y."/>
            <person name="Hashimoto A."/>
            <person name="Yamaguchi K."/>
            <person name="Sugano A."/>
            <person name="Kohara Y."/>
            <person name="Fujiyama A."/>
            <person name="Anterola A."/>
            <person name="Aoki S."/>
            <person name="Ashton N."/>
            <person name="Barbazuk W.B."/>
            <person name="Barker E."/>
            <person name="Bennetzen J."/>
            <person name="Bezanilla M."/>
            <person name="Blankenship R."/>
            <person name="Cho S.H."/>
            <person name="Dutcher S."/>
            <person name="Estelle M."/>
            <person name="Fawcett J.A."/>
            <person name="Gundlach H."/>
            <person name="Hanada K."/>
            <person name="Heyl A."/>
            <person name="Hicks K.A."/>
            <person name="Hugh J."/>
            <person name="Lohr M."/>
            <person name="Mayer K."/>
            <person name="Melkozernov A."/>
            <person name="Murata T."/>
            <person name="Nelson D."/>
            <person name="Pils B."/>
            <person name="Prigge M."/>
            <person name="Reiss B."/>
            <person name="Renner T."/>
            <person name="Rombauts S."/>
            <person name="Rushton P."/>
            <person name="Sanderfoot A."/>
            <person name="Schween G."/>
            <person name="Shiu S.-H."/>
            <person name="Stueber K."/>
            <person name="Theodoulou F.L."/>
            <person name="Tu H."/>
            <person name="Van de Peer Y."/>
            <person name="Verrier P.J."/>
            <person name="Waters E."/>
            <person name="Wood A."/>
            <person name="Yang L."/>
            <person name="Cove D."/>
            <person name="Cuming A."/>
            <person name="Hasebe M."/>
            <person name="Lucas S."/>
            <person name="Mishler D.B."/>
            <person name="Reski R."/>
            <person name="Grigoriev I."/>
            <person name="Quatrano R.S."/>
            <person name="Boore J.L."/>
        </authorList>
    </citation>
    <scope>NUCLEOTIDE SEQUENCE [LARGE SCALE GENOMIC DNA]</scope>
    <source>
        <strain evidence="4 5">cv. Gransden 2004</strain>
    </source>
</reference>
<dbReference type="Proteomes" id="UP000006727">
    <property type="component" value="Chromosome 16"/>
</dbReference>
<evidence type="ECO:0000259" key="2">
    <source>
        <dbReference type="PROSITE" id="PS50011"/>
    </source>
</evidence>
<evidence type="ECO:0000313" key="5">
    <source>
        <dbReference type="Proteomes" id="UP000006727"/>
    </source>
</evidence>
<keyword evidence="5" id="KW-1185">Reference proteome</keyword>
<dbReference type="PaxDb" id="3218-PP1S242_57V6.1"/>
<dbReference type="PROSITE" id="PS00108">
    <property type="entry name" value="PROTEIN_KINASE_ST"/>
    <property type="match status" value="1"/>
</dbReference>
<dbReference type="PANTHER" id="PTHR24362">
    <property type="entry name" value="SERINE/THREONINE-PROTEIN KINASE NEK"/>
    <property type="match status" value="1"/>
</dbReference>
<dbReference type="InParanoid" id="A0A2K1J6W6"/>
<feature type="domain" description="Protein kinase" evidence="2">
    <location>
        <begin position="70"/>
        <end position="332"/>
    </location>
</feature>
<reference evidence="4" key="3">
    <citation type="submission" date="2020-12" db="UniProtKB">
        <authorList>
            <consortium name="EnsemblPlants"/>
        </authorList>
    </citation>
    <scope>IDENTIFICATION</scope>
</reference>
<name>A0A2K1J6W6_PHYPA</name>